<dbReference type="InterPro" id="IPR012863">
    <property type="entry name" value="DUF1636"/>
</dbReference>
<dbReference type="RefSeq" id="WP_072505414.1">
    <property type="nucleotide sequence ID" value="NZ_CP016364.1"/>
</dbReference>
<sequence>MDGTTQHRILVCTSCKGMDPDRRPGPELIADLRAALAGHDGPPVEVAGVACMAGCRHPCTVGFQAEGKASYVFGGLTPGDDIADILTFTNLYQMLADGWCSSVDRPGKLRRNTLSRIPAFAPAGPAASQVVAETANVPRSVEPAE</sequence>
<proteinExistence type="predicted"/>
<protein>
    <submittedName>
        <fullName evidence="1">Putative metal-binding protein</fullName>
    </submittedName>
</protein>
<dbReference type="Pfam" id="PF07845">
    <property type="entry name" value="DUF1636"/>
    <property type="match status" value="1"/>
</dbReference>
<evidence type="ECO:0000313" key="2">
    <source>
        <dbReference type="Proteomes" id="UP000183859"/>
    </source>
</evidence>
<dbReference type="Proteomes" id="UP000183859">
    <property type="component" value="Chromosome"/>
</dbReference>
<reference evidence="2" key="1">
    <citation type="submission" date="2016-07" db="EMBL/GenBank/DDBJ databases">
        <title>Phaeobacter portensis sp. nov., a tropodithietic acid producing bacterium isolated from a German harbor.</title>
        <authorList>
            <person name="Freese H.M."/>
            <person name="Bunk B."/>
            <person name="Breider S."/>
            <person name="Brinkhoff T."/>
        </authorList>
    </citation>
    <scope>NUCLEOTIDE SEQUENCE [LARGE SCALE GENOMIC DNA]</scope>
    <source>
        <strain evidence="2">P97</strain>
    </source>
</reference>
<name>A0A1L3I781_9RHOB</name>
<dbReference type="CDD" id="cd02980">
    <property type="entry name" value="TRX_Fd_family"/>
    <property type="match status" value="1"/>
</dbReference>
<dbReference type="KEGG" id="php:PhaeoP97_02630"/>
<dbReference type="AlphaFoldDB" id="A0A1L3I781"/>
<dbReference type="STRING" id="1844006.PhaeoP97_02630"/>
<gene>
    <name evidence="1" type="ORF">PhaeoP97_02630</name>
</gene>
<dbReference type="OrthoDB" id="8364077at2"/>
<dbReference type="EMBL" id="CP016364">
    <property type="protein sequence ID" value="APG48008.1"/>
    <property type="molecule type" value="Genomic_DNA"/>
</dbReference>
<organism evidence="1 2">
    <name type="scientific">Phaeobacter porticola</name>
    <dbReference type="NCBI Taxonomy" id="1844006"/>
    <lineage>
        <taxon>Bacteria</taxon>
        <taxon>Pseudomonadati</taxon>
        <taxon>Pseudomonadota</taxon>
        <taxon>Alphaproteobacteria</taxon>
        <taxon>Rhodobacterales</taxon>
        <taxon>Roseobacteraceae</taxon>
        <taxon>Phaeobacter</taxon>
    </lineage>
</organism>
<evidence type="ECO:0000313" key="1">
    <source>
        <dbReference type="EMBL" id="APG48008.1"/>
    </source>
</evidence>
<accession>A0A1L3I781</accession>
<keyword evidence="2" id="KW-1185">Reference proteome</keyword>